<evidence type="ECO:0000259" key="5">
    <source>
        <dbReference type="Pfam" id="PF25876"/>
    </source>
</evidence>
<dbReference type="AlphaFoldDB" id="A0A395JIN1"/>
<dbReference type="Gene3D" id="2.40.420.20">
    <property type="match status" value="1"/>
</dbReference>
<evidence type="ECO:0000259" key="6">
    <source>
        <dbReference type="Pfam" id="PF25917"/>
    </source>
</evidence>
<dbReference type="Pfam" id="PF25967">
    <property type="entry name" value="RND-MFP_C"/>
    <property type="match status" value="1"/>
</dbReference>
<dbReference type="GO" id="GO:0046677">
    <property type="term" value="P:response to antibiotic"/>
    <property type="evidence" value="ECO:0007669"/>
    <property type="project" value="TreeGrafter"/>
</dbReference>
<dbReference type="Pfam" id="PF25917">
    <property type="entry name" value="BSH_RND"/>
    <property type="match status" value="1"/>
</dbReference>
<dbReference type="NCBIfam" id="TIGR01730">
    <property type="entry name" value="RND_mfp"/>
    <property type="match status" value="1"/>
</dbReference>
<feature type="compositionally biased region" description="Polar residues" evidence="4">
    <location>
        <begin position="457"/>
        <end position="485"/>
    </location>
</feature>
<evidence type="ECO:0000256" key="2">
    <source>
        <dbReference type="ARBA" id="ARBA00009477"/>
    </source>
</evidence>
<dbReference type="InterPro" id="IPR058626">
    <property type="entry name" value="MdtA-like_b-barrel"/>
</dbReference>
<dbReference type="EMBL" id="QNRT01000002">
    <property type="protein sequence ID" value="RBP50636.1"/>
    <property type="molecule type" value="Genomic_DNA"/>
</dbReference>
<gene>
    <name evidence="9" type="ORF">DFR28_10247</name>
</gene>
<keyword evidence="3" id="KW-0175">Coiled coil</keyword>
<feature type="region of interest" description="Disordered" evidence="4">
    <location>
        <begin position="389"/>
        <end position="485"/>
    </location>
</feature>
<feature type="domain" description="Multidrug resistance protein MdtA-like beta-barrel" evidence="7">
    <location>
        <begin position="234"/>
        <end position="324"/>
    </location>
</feature>
<feature type="domain" description="Multidrug resistance protein MdtA-like C-terminal permuted SH3" evidence="8">
    <location>
        <begin position="329"/>
        <end position="389"/>
    </location>
</feature>
<evidence type="ECO:0000256" key="3">
    <source>
        <dbReference type="SAM" id="Coils"/>
    </source>
</evidence>
<dbReference type="Gene3D" id="2.40.50.100">
    <property type="match status" value="1"/>
</dbReference>
<dbReference type="Proteomes" id="UP000253083">
    <property type="component" value="Unassembled WGS sequence"/>
</dbReference>
<comment type="subcellular location">
    <subcellularLocation>
        <location evidence="1">Cell inner membrane</location>
        <topology evidence="1">Lipid-anchor</topology>
    </subcellularLocation>
</comment>
<evidence type="ECO:0000259" key="7">
    <source>
        <dbReference type="Pfam" id="PF25944"/>
    </source>
</evidence>
<dbReference type="Pfam" id="PF25876">
    <property type="entry name" value="HH_MFP_RND"/>
    <property type="match status" value="1"/>
</dbReference>
<dbReference type="InterPro" id="IPR006143">
    <property type="entry name" value="RND_pump_MFP"/>
</dbReference>
<dbReference type="InterPro" id="IPR058624">
    <property type="entry name" value="MdtA-like_HH"/>
</dbReference>
<feature type="coiled-coil region" evidence="3">
    <location>
        <begin position="166"/>
        <end position="193"/>
    </location>
</feature>
<dbReference type="Gene3D" id="1.10.287.470">
    <property type="entry name" value="Helix hairpin bin"/>
    <property type="match status" value="1"/>
</dbReference>
<evidence type="ECO:0000259" key="8">
    <source>
        <dbReference type="Pfam" id="PF25967"/>
    </source>
</evidence>
<dbReference type="InterPro" id="IPR058627">
    <property type="entry name" value="MdtA-like_C"/>
</dbReference>
<dbReference type="FunFam" id="2.40.420.20:FF:000001">
    <property type="entry name" value="Efflux RND transporter periplasmic adaptor subunit"/>
    <property type="match status" value="1"/>
</dbReference>
<dbReference type="GO" id="GO:0022857">
    <property type="term" value="F:transmembrane transporter activity"/>
    <property type="evidence" value="ECO:0007669"/>
    <property type="project" value="InterPro"/>
</dbReference>
<reference evidence="9 10" key="1">
    <citation type="submission" date="2018-06" db="EMBL/GenBank/DDBJ databases">
        <title>Genomic Encyclopedia of Type Strains, Phase IV (KMG-IV): sequencing the most valuable type-strain genomes for metagenomic binning, comparative biology and taxonomic classification.</title>
        <authorList>
            <person name="Goeker M."/>
        </authorList>
    </citation>
    <scope>NUCLEOTIDE SEQUENCE [LARGE SCALE GENOMIC DNA]</scope>
    <source>
        <strain evidence="9 10">DSM 24032</strain>
    </source>
</reference>
<dbReference type="PANTHER" id="PTHR30158">
    <property type="entry name" value="ACRA/E-RELATED COMPONENT OF DRUG EFFLUX TRANSPORTER"/>
    <property type="match status" value="1"/>
</dbReference>
<evidence type="ECO:0000256" key="1">
    <source>
        <dbReference type="ARBA" id="ARBA00004519"/>
    </source>
</evidence>
<evidence type="ECO:0000256" key="4">
    <source>
        <dbReference type="SAM" id="MobiDB-lite"/>
    </source>
</evidence>
<organism evidence="9 10">
    <name type="scientific">Arenicella xantha</name>
    <dbReference type="NCBI Taxonomy" id="644221"/>
    <lineage>
        <taxon>Bacteria</taxon>
        <taxon>Pseudomonadati</taxon>
        <taxon>Pseudomonadota</taxon>
        <taxon>Gammaproteobacteria</taxon>
        <taxon>Arenicellales</taxon>
        <taxon>Arenicellaceae</taxon>
        <taxon>Arenicella</taxon>
    </lineage>
</organism>
<dbReference type="InParanoid" id="A0A395JIN1"/>
<keyword evidence="10" id="KW-1185">Reference proteome</keyword>
<dbReference type="FunCoup" id="A0A395JIN1">
    <property type="interactions" value="415"/>
</dbReference>
<protein>
    <submittedName>
        <fullName evidence="9">Membrane fusion protein (Multidrug efflux system)</fullName>
    </submittedName>
</protein>
<accession>A0A395JIN1</accession>
<feature type="domain" description="Multidrug resistance protein MdtA-like alpha-helical hairpin" evidence="5">
    <location>
        <begin position="128"/>
        <end position="196"/>
    </location>
</feature>
<proteinExistence type="inferred from homology"/>
<comment type="caution">
    <text evidence="9">The sequence shown here is derived from an EMBL/GenBank/DDBJ whole genome shotgun (WGS) entry which is preliminary data.</text>
</comment>
<dbReference type="InterPro" id="IPR058625">
    <property type="entry name" value="MdtA-like_BSH"/>
</dbReference>
<evidence type="ECO:0000313" key="9">
    <source>
        <dbReference type="EMBL" id="RBP50636.1"/>
    </source>
</evidence>
<dbReference type="Pfam" id="PF25944">
    <property type="entry name" value="Beta-barrel_RND"/>
    <property type="match status" value="1"/>
</dbReference>
<dbReference type="GO" id="GO:0005886">
    <property type="term" value="C:plasma membrane"/>
    <property type="evidence" value="ECO:0007669"/>
    <property type="project" value="UniProtKB-SubCell"/>
</dbReference>
<evidence type="ECO:0000313" key="10">
    <source>
        <dbReference type="Proteomes" id="UP000253083"/>
    </source>
</evidence>
<sequence>MTLTREPAITDTANTYVLNNTKMTTASSKLRRSSRFALVLLISTIISACGGDDTPLQMPPIPVEIIVAESKPSPNVIQFPGRVQAIRTAEVRARVTGIVERRLYNEGVDVKEGQVLFQIDPRELRAKLNGVNASLARAEATVANAAQDVARFKGLVADQAISEQEYDAAVARLRTAEADVAQFKAQQESAELNLSFATVAAPIQGRAGRAQVTEGALVSASSATLMTTIEQLDPVYVNFSQSSSDVLRARREIALGILEVPELERITVELILEDGRQYNQTGHLDFFNFAVDPATGTVAVRAEFPNSDQILVPGQFVQARILAGVRPDSILIPQRAVQLTPQGATLLIVGEGDVVETRAITLGELYQGAWRVTEGLKPGERVIVEGVQKVRPGQTVSPQPYHHASSSSESSEPEQNTAPEADTQDVGASTDLNSTDVTDSENLAEVVETNDAPAPNADSSTDQADVSEETVSGDTVNPNTAEGEQ</sequence>
<dbReference type="PANTHER" id="PTHR30158:SF24">
    <property type="entry name" value="HLYD FAMILY SECRETION PROTEIN"/>
    <property type="match status" value="1"/>
</dbReference>
<feature type="compositionally biased region" description="Polar residues" evidence="4">
    <location>
        <begin position="426"/>
        <end position="441"/>
    </location>
</feature>
<name>A0A395JIN1_9GAMM</name>
<dbReference type="Gene3D" id="2.40.30.170">
    <property type="match status" value="1"/>
</dbReference>
<dbReference type="RefSeq" id="WP_211316899.1">
    <property type="nucleotide sequence ID" value="NZ_QNRT01000002.1"/>
</dbReference>
<dbReference type="SUPFAM" id="SSF111369">
    <property type="entry name" value="HlyD-like secretion proteins"/>
    <property type="match status" value="1"/>
</dbReference>
<feature type="domain" description="Multidrug resistance protein MdtA-like barrel-sandwich hybrid" evidence="6">
    <location>
        <begin position="87"/>
        <end position="229"/>
    </location>
</feature>
<comment type="similarity">
    <text evidence="2">Belongs to the membrane fusion protein (MFP) (TC 8.A.1) family.</text>
</comment>